<feature type="repeat" description="TPR" evidence="1">
    <location>
        <begin position="328"/>
        <end position="361"/>
    </location>
</feature>
<dbReference type="Pfam" id="PF13432">
    <property type="entry name" value="TPR_16"/>
    <property type="match status" value="2"/>
</dbReference>
<dbReference type="STRING" id="1138170.GA0061105_113120"/>
<feature type="repeat" description="TPR" evidence="1">
    <location>
        <begin position="260"/>
        <end position="293"/>
    </location>
</feature>
<dbReference type="Gene3D" id="1.25.40.10">
    <property type="entry name" value="Tetratricopeptide repeat domain"/>
    <property type="match status" value="4"/>
</dbReference>
<dbReference type="PROSITE" id="PS50293">
    <property type="entry name" value="TPR_REGION"/>
    <property type="match status" value="1"/>
</dbReference>
<evidence type="ECO:0000259" key="3">
    <source>
        <dbReference type="PROSITE" id="PS50125"/>
    </source>
</evidence>
<dbReference type="InterPro" id="IPR019734">
    <property type="entry name" value="TPR_rpt"/>
</dbReference>
<evidence type="ECO:0000313" key="5">
    <source>
        <dbReference type="Proteomes" id="UP000198723"/>
    </source>
</evidence>
<feature type="repeat" description="TPR" evidence="1">
    <location>
        <begin position="226"/>
        <end position="259"/>
    </location>
</feature>
<evidence type="ECO:0000256" key="2">
    <source>
        <dbReference type="SAM" id="MobiDB-lite"/>
    </source>
</evidence>
<dbReference type="Proteomes" id="UP000198723">
    <property type="component" value="Unassembled WGS sequence"/>
</dbReference>
<dbReference type="PROSITE" id="PS50005">
    <property type="entry name" value="TPR"/>
    <property type="match status" value="4"/>
</dbReference>
<feature type="repeat" description="TPR" evidence="1">
    <location>
        <begin position="395"/>
        <end position="428"/>
    </location>
</feature>
<dbReference type="RefSeq" id="WP_092753362.1">
    <property type="nucleotide sequence ID" value="NZ_FMAJ01000013.1"/>
</dbReference>
<dbReference type="PROSITE" id="PS50125">
    <property type="entry name" value="GUANYLATE_CYCLASE_2"/>
    <property type="match status" value="1"/>
</dbReference>
<dbReference type="InterPro" id="IPR029787">
    <property type="entry name" value="Nucleotide_cyclase"/>
</dbReference>
<feature type="domain" description="Guanylate cyclase" evidence="3">
    <location>
        <begin position="6"/>
        <end position="126"/>
    </location>
</feature>
<feature type="region of interest" description="Disordered" evidence="2">
    <location>
        <begin position="459"/>
        <end position="480"/>
    </location>
</feature>
<organism evidence="4 5">
    <name type="scientific">Rhizobium aethiopicum</name>
    <dbReference type="NCBI Taxonomy" id="1138170"/>
    <lineage>
        <taxon>Bacteria</taxon>
        <taxon>Pseudomonadati</taxon>
        <taxon>Pseudomonadota</taxon>
        <taxon>Alphaproteobacteria</taxon>
        <taxon>Hyphomicrobiales</taxon>
        <taxon>Rhizobiaceae</taxon>
        <taxon>Rhizobium/Agrobacterium group</taxon>
        <taxon>Rhizobium</taxon>
    </lineage>
</organism>
<dbReference type="PANTHER" id="PTHR44809:SF1">
    <property type="entry name" value="PROTEIN O-MANNOSYL-TRANSFERASE TMTC1"/>
    <property type="match status" value="1"/>
</dbReference>
<dbReference type="GO" id="GO:0009190">
    <property type="term" value="P:cyclic nucleotide biosynthetic process"/>
    <property type="evidence" value="ECO:0007669"/>
    <property type="project" value="InterPro"/>
</dbReference>
<name>A0A1C3Y8U8_9HYPH</name>
<accession>A0A1C3Y8U8</accession>
<dbReference type="SMART" id="SM00028">
    <property type="entry name" value="TPR"/>
    <property type="match status" value="6"/>
</dbReference>
<dbReference type="SUPFAM" id="SSF55073">
    <property type="entry name" value="Nucleotide cyclase"/>
    <property type="match status" value="1"/>
</dbReference>
<evidence type="ECO:0000256" key="1">
    <source>
        <dbReference type="PROSITE-ProRule" id="PRU00339"/>
    </source>
</evidence>
<sequence length="480" mass="54370">MSIYFAAIFTDLVRHSAVWNNVSRDAAAGIVTEYRYLSQSLASHYGRRHENFTGDGHLFLFESADVAVHFSLKLIAYWKQRRRSLAASQYGHDLPIRVGCHFGECYRIADDDAWIGRAINIAKRIEASAYPDSLFISQTILELIDLPVYNFEAVGNFELKGDFLPCRQLYRMVSVDQTALAARPEDKMTAEDWFLRGAGLGSGTAGAVDDELFCYRRALELRATYPEAHNNLGILLKRLGDAVEAAEHYREALRLWPNYPEGHYNYAILLQEMGDIDCADTHYRDAIRLRPDFVDARLRYAGLLEGNDDPVQTDRQYREVLRLRPGFAEANNNYGVFLERMGDTAGAEAHYLRALEHQPDYAEAHYNYAMLLEQGDQRRAEEEYRAAIRARPNYVEAHNNLAALLHENGDLPAAERHYLAALRLKPDDPGANYNLALLAQAKGDAETASRHFRLAEELRGGAECRSPANVQRPQPNRSPT</sequence>
<dbReference type="EMBL" id="FMAJ01000013">
    <property type="protein sequence ID" value="SCB60881.1"/>
    <property type="molecule type" value="Genomic_DNA"/>
</dbReference>
<feature type="compositionally biased region" description="Polar residues" evidence="2">
    <location>
        <begin position="468"/>
        <end position="480"/>
    </location>
</feature>
<evidence type="ECO:0000313" key="4">
    <source>
        <dbReference type="EMBL" id="SCB60881.1"/>
    </source>
</evidence>
<protein>
    <submittedName>
        <fullName evidence="4">Adenylate and Guanylate cyclase catalytic domain-containing protein</fullName>
    </submittedName>
</protein>
<proteinExistence type="predicted"/>
<reference evidence="4 5" key="1">
    <citation type="submission" date="2016-08" db="EMBL/GenBank/DDBJ databases">
        <authorList>
            <person name="Seilhamer J.J."/>
        </authorList>
    </citation>
    <scope>NUCLEOTIDE SEQUENCE [LARGE SCALE GENOMIC DNA]</scope>
    <source>
        <strain evidence="4 5">HBR26</strain>
    </source>
</reference>
<dbReference type="CDD" id="cd07302">
    <property type="entry name" value="CHD"/>
    <property type="match status" value="1"/>
</dbReference>
<dbReference type="GO" id="GO:0004016">
    <property type="term" value="F:adenylate cyclase activity"/>
    <property type="evidence" value="ECO:0007669"/>
    <property type="project" value="UniProtKB-ARBA"/>
</dbReference>
<dbReference type="GO" id="GO:0035556">
    <property type="term" value="P:intracellular signal transduction"/>
    <property type="evidence" value="ECO:0007669"/>
    <property type="project" value="InterPro"/>
</dbReference>
<dbReference type="InterPro" id="IPR011990">
    <property type="entry name" value="TPR-like_helical_dom_sf"/>
</dbReference>
<keyword evidence="1" id="KW-0802">TPR repeat</keyword>
<dbReference type="InterPro" id="IPR052943">
    <property type="entry name" value="TMTC_O-mannosyl-trnsfr"/>
</dbReference>
<dbReference type="Pfam" id="PF13424">
    <property type="entry name" value="TPR_12"/>
    <property type="match status" value="1"/>
</dbReference>
<dbReference type="InterPro" id="IPR001054">
    <property type="entry name" value="A/G_cyclase"/>
</dbReference>
<dbReference type="SUPFAM" id="SSF48452">
    <property type="entry name" value="TPR-like"/>
    <property type="match status" value="1"/>
</dbReference>
<dbReference type="AlphaFoldDB" id="A0A1C3Y8U8"/>
<dbReference type="Gene3D" id="3.30.70.1230">
    <property type="entry name" value="Nucleotide cyclase"/>
    <property type="match status" value="1"/>
</dbReference>
<dbReference type="Pfam" id="PF00211">
    <property type="entry name" value="Guanylate_cyc"/>
    <property type="match status" value="1"/>
</dbReference>
<dbReference type="PANTHER" id="PTHR44809">
    <property type="match status" value="1"/>
</dbReference>
<gene>
    <name evidence="4" type="ORF">GA0061105_113120</name>
</gene>